<dbReference type="SUPFAM" id="SSF51679">
    <property type="entry name" value="Bacterial luciferase-like"/>
    <property type="match status" value="1"/>
</dbReference>
<dbReference type="InterPro" id="IPR036661">
    <property type="entry name" value="Luciferase-like_sf"/>
</dbReference>
<organism evidence="4 5">
    <name type="scientific">Subtercola lobariae</name>
    <dbReference type="NCBI Taxonomy" id="1588641"/>
    <lineage>
        <taxon>Bacteria</taxon>
        <taxon>Bacillati</taxon>
        <taxon>Actinomycetota</taxon>
        <taxon>Actinomycetes</taxon>
        <taxon>Micrococcales</taxon>
        <taxon>Microbacteriaceae</taxon>
        <taxon>Subtercola</taxon>
    </lineage>
</organism>
<dbReference type="Pfam" id="PF00296">
    <property type="entry name" value="Bac_luciferase"/>
    <property type="match status" value="1"/>
</dbReference>
<dbReference type="GO" id="GO:0004497">
    <property type="term" value="F:monooxygenase activity"/>
    <property type="evidence" value="ECO:0007669"/>
    <property type="project" value="UniProtKB-KW"/>
</dbReference>
<reference evidence="4 5" key="1">
    <citation type="journal article" date="2014" name="Int. J. Syst. Evol. Microbiol.">
        <title>Complete genome sequence of Corynebacterium casei LMG S-19264T (=DSM 44701T), isolated from a smear-ripened cheese.</title>
        <authorList>
            <consortium name="US DOE Joint Genome Institute (JGI-PGF)"/>
            <person name="Walter F."/>
            <person name="Albersmeier A."/>
            <person name="Kalinowski J."/>
            <person name="Ruckert C."/>
        </authorList>
    </citation>
    <scope>NUCLEOTIDE SEQUENCE [LARGE SCALE GENOMIC DNA]</scope>
    <source>
        <strain evidence="4 5">CGMCC 1.12976</strain>
    </source>
</reference>
<comment type="caution">
    <text evidence="4">The sequence shown here is derived from an EMBL/GenBank/DDBJ whole genome shotgun (WGS) entry which is preliminary data.</text>
</comment>
<protein>
    <submittedName>
        <fullName evidence="4">Oxidoreductase</fullName>
    </submittedName>
</protein>
<keyword evidence="2" id="KW-0503">Monooxygenase</keyword>
<evidence type="ECO:0000313" key="5">
    <source>
        <dbReference type="Proteomes" id="UP000598775"/>
    </source>
</evidence>
<dbReference type="InterPro" id="IPR022290">
    <property type="entry name" value="LLM_Atu2307-like"/>
</dbReference>
<evidence type="ECO:0000259" key="3">
    <source>
        <dbReference type="Pfam" id="PF00296"/>
    </source>
</evidence>
<keyword evidence="1" id="KW-0560">Oxidoreductase</keyword>
<dbReference type="GO" id="GO:0016705">
    <property type="term" value="F:oxidoreductase activity, acting on paired donors, with incorporation or reduction of molecular oxygen"/>
    <property type="evidence" value="ECO:0007669"/>
    <property type="project" value="InterPro"/>
</dbReference>
<evidence type="ECO:0000256" key="1">
    <source>
        <dbReference type="ARBA" id="ARBA00023002"/>
    </source>
</evidence>
<proteinExistence type="predicted"/>
<dbReference type="InterPro" id="IPR011251">
    <property type="entry name" value="Luciferase-like_dom"/>
</dbReference>
<dbReference type="InterPro" id="IPR050766">
    <property type="entry name" value="Bact_Lucif_Oxidored"/>
</dbReference>
<evidence type="ECO:0000256" key="2">
    <source>
        <dbReference type="ARBA" id="ARBA00023033"/>
    </source>
</evidence>
<dbReference type="AlphaFoldDB" id="A0A917EZL4"/>
<dbReference type="PANTHER" id="PTHR30137:SF8">
    <property type="entry name" value="BLR5498 PROTEIN"/>
    <property type="match status" value="1"/>
</dbReference>
<dbReference type="Proteomes" id="UP000598775">
    <property type="component" value="Unassembled WGS sequence"/>
</dbReference>
<dbReference type="RefSeq" id="WP_188679402.1">
    <property type="nucleotide sequence ID" value="NZ_BMGP01000005.1"/>
</dbReference>
<dbReference type="PANTHER" id="PTHR30137">
    <property type="entry name" value="LUCIFERASE-LIKE MONOOXYGENASE"/>
    <property type="match status" value="1"/>
</dbReference>
<dbReference type="GO" id="GO:0005829">
    <property type="term" value="C:cytosol"/>
    <property type="evidence" value="ECO:0007669"/>
    <property type="project" value="TreeGrafter"/>
</dbReference>
<keyword evidence="5" id="KW-1185">Reference proteome</keyword>
<feature type="domain" description="Luciferase-like" evidence="3">
    <location>
        <begin position="21"/>
        <end position="317"/>
    </location>
</feature>
<gene>
    <name evidence="4" type="ORF">GCM10011399_29080</name>
</gene>
<name>A0A917EZL4_9MICO</name>
<sequence length="359" mass="38850">MPEVTAPEFTPTTVEFGLDTFGDVTRTKDGAEVSQAQVIRNVVDEGVLADQVGLNFFGVGEHHRADFAVSAPEVVLAAVAARTTNIHVGSAVTVLSSDDPVRVFQRFATLDAISGGRAEVILGRGSFTESFPLFGFDLSDYERLFEEKLELFAELLTEQPVSWSGATRASLTEQSVFPHTESGALRAWVGVGGSPESVVRTARYGLPMMLAIIGGAPVRFAPYVDLYRRAMAQFEHPVAAIGMHSPGFVAETDDEARNEFFPHYKAMHASIGASRGWPPLTRAQFWEESGEDGALYIGSPETVARKIARNVEALGVSRFDLKYGAGTLSHESMMTNIELYGTKVVPMVKELLAESVAVS</sequence>
<dbReference type="Gene3D" id="3.20.20.30">
    <property type="entry name" value="Luciferase-like domain"/>
    <property type="match status" value="1"/>
</dbReference>
<dbReference type="EMBL" id="BMGP01000005">
    <property type="protein sequence ID" value="GGF34069.1"/>
    <property type="molecule type" value="Genomic_DNA"/>
</dbReference>
<evidence type="ECO:0000313" key="4">
    <source>
        <dbReference type="EMBL" id="GGF34069.1"/>
    </source>
</evidence>
<accession>A0A917EZL4</accession>
<dbReference type="NCBIfam" id="TIGR03858">
    <property type="entry name" value="LLM_2I7G"/>
    <property type="match status" value="1"/>
</dbReference>